<dbReference type="InterPro" id="IPR002213">
    <property type="entry name" value="UDP_glucos_trans"/>
</dbReference>
<dbReference type="EMBL" id="CAJFCW020000002">
    <property type="protein sequence ID" value="CAG9089986.1"/>
    <property type="molecule type" value="Genomic_DNA"/>
</dbReference>
<keyword evidence="8" id="KW-1185">Reference proteome</keyword>
<dbReference type="GO" id="GO:0016020">
    <property type="term" value="C:membrane"/>
    <property type="evidence" value="ECO:0007669"/>
    <property type="project" value="UniProtKB-SubCell"/>
</dbReference>
<keyword evidence="3 5" id="KW-0808">Transferase</keyword>
<comment type="similarity">
    <text evidence="1 5">Belongs to the UDP-glycosyltransferase family.</text>
</comment>
<comment type="catalytic activity">
    <reaction evidence="4 6">
        <text>glucuronate acceptor + UDP-alpha-D-glucuronate = acceptor beta-D-glucuronoside + UDP + H(+)</text>
        <dbReference type="Rhea" id="RHEA:21032"/>
        <dbReference type="ChEBI" id="CHEBI:15378"/>
        <dbReference type="ChEBI" id="CHEBI:58052"/>
        <dbReference type="ChEBI" id="CHEBI:58223"/>
        <dbReference type="ChEBI" id="CHEBI:132367"/>
        <dbReference type="ChEBI" id="CHEBI:132368"/>
        <dbReference type="EC" id="2.4.1.17"/>
    </reaction>
</comment>
<dbReference type="InterPro" id="IPR050271">
    <property type="entry name" value="UDP-glycosyltransferase"/>
</dbReference>
<dbReference type="OrthoDB" id="5835829at2759"/>
<dbReference type="FunFam" id="3.40.50.2000:FF:000021">
    <property type="entry name" value="UDP-glucuronosyltransferase"/>
    <property type="match status" value="1"/>
</dbReference>
<dbReference type="SUPFAM" id="SSF53756">
    <property type="entry name" value="UDP-Glycosyltransferase/glycogen phosphorylase"/>
    <property type="match status" value="1"/>
</dbReference>
<dbReference type="CDD" id="cd03784">
    <property type="entry name" value="GT1_Gtf-like"/>
    <property type="match status" value="1"/>
</dbReference>
<dbReference type="Gene3D" id="3.40.50.2000">
    <property type="entry name" value="Glycogen Phosphorylase B"/>
    <property type="match status" value="1"/>
</dbReference>
<dbReference type="PROSITE" id="PS00375">
    <property type="entry name" value="UDPGT"/>
    <property type="match status" value="1"/>
</dbReference>
<evidence type="ECO:0000313" key="7">
    <source>
        <dbReference type="EMBL" id="CAD5209749.1"/>
    </source>
</evidence>
<dbReference type="PANTHER" id="PTHR48043">
    <property type="entry name" value="EG:EG0003.4 PROTEIN-RELATED"/>
    <property type="match status" value="1"/>
</dbReference>
<organism evidence="7 8">
    <name type="scientific">Bursaphelenchus okinawaensis</name>
    <dbReference type="NCBI Taxonomy" id="465554"/>
    <lineage>
        <taxon>Eukaryota</taxon>
        <taxon>Metazoa</taxon>
        <taxon>Ecdysozoa</taxon>
        <taxon>Nematoda</taxon>
        <taxon>Chromadorea</taxon>
        <taxon>Rhabditida</taxon>
        <taxon>Tylenchina</taxon>
        <taxon>Tylenchomorpha</taxon>
        <taxon>Aphelenchoidea</taxon>
        <taxon>Aphelenchoididae</taxon>
        <taxon>Bursaphelenchus</taxon>
    </lineage>
</organism>
<accession>A0A811K3Q0</accession>
<evidence type="ECO:0000256" key="4">
    <source>
        <dbReference type="ARBA" id="ARBA00047475"/>
    </source>
</evidence>
<comment type="caution">
    <text evidence="7">The sequence shown here is derived from an EMBL/GenBank/DDBJ whole genome shotgun (WGS) entry which is preliminary data.</text>
</comment>
<dbReference type="EC" id="2.4.1.17" evidence="6"/>
<proteinExistence type="inferred from homology"/>
<dbReference type="Pfam" id="PF00201">
    <property type="entry name" value="UDPGT"/>
    <property type="match status" value="1"/>
</dbReference>
<dbReference type="Proteomes" id="UP000614601">
    <property type="component" value="Unassembled WGS sequence"/>
</dbReference>
<sequence length="428" mass="48395">MYHNVFEQSGDIFTFNGVNTLHKILSTGCFGTIEDVQLIQSLKGKKYDAAFVEHLDACGLIVAELVGIKTVMLFSVQGVSFPARYYLNLPSAPGFVPVYNEVPPSGYEMSFVERAMNLYNYWRYEMYIPKKLLGVAAKLQSADLLPKDFPSVEELGSQISYLFVNSVEFLNFPDFYTPQVKHIGGIGMPKAGNVDNFILPIIEKAKKGVVWFSFGSIVNTKLMNARIRQSFIAAFSQFEEYEFLWQMKDIDEDVKNAFASYNNIHLIEWLNQPALLAHNKTKAMISHGGLTGLFEAINYGVPLISIPMFMDHKRSAALAKYHGIGVILDKYTLTVDKIASALREVLESEIYQQNILKKQKMLKDANPKPEEVFLHSVKYATEHGEELKKINIPRCKNHLDEESDELELVDVGLGRFTCCVFSMFGTIK</sequence>
<dbReference type="GO" id="GO:0015020">
    <property type="term" value="F:glucuronosyltransferase activity"/>
    <property type="evidence" value="ECO:0007669"/>
    <property type="project" value="UniProtKB-EC"/>
</dbReference>
<evidence type="ECO:0000256" key="5">
    <source>
        <dbReference type="RuleBase" id="RU003718"/>
    </source>
</evidence>
<name>A0A811K3Q0_9BILA</name>
<dbReference type="AlphaFoldDB" id="A0A811K3Q0"/>
<dbReference type="Proteomes" id="UP000783686">
    <property type="component" value="Unassembled WGS sequence"/>
</dbReference>
<evidence type="ECO:0000256" key="2">
    <source>
        <dbReference type="ARBA" id="ARBA00022676"/>
    </source>
</evidence>
<dbReference type="EMBL" id="CAJFDH010000002">
    <property type="protein sequence ID" value="CAD5209749.1"/>
    <property type="molecule type" value="Genomic_DNA"/>
</dbReference>
<comment type="subcellular location">
    <subcellularLocation>
        <location evidence="6">Membrane</location>
        <topology evidence="6">Single-pass membrane protein</topology>
    </subcellularLocation>
</comment>
<evidence type="ECO:0000256" key="6">
    <source>
        <dbReference type="RuleBase" id="RU362059"/>
    </source>
</evidence>
<gene>
    <name evidence="7" type="ORF">BOKJ2_LOCUS2843</name>
</gene>
<keyword evidence="2 5" id="KW-0328">Glycosyltransferase</keyword>
<evidence type="ECO:0000256" key="1">
    <source>
        <dbReference type="ARBA" id="ARBA00009995"/>
    </source>
</evidence>
<dbReference type="InterPro" id="IPR035595">
    <property type="entry name" value="UDP_glycos_trans_CS"/>
</dbReference>
<reference evidence="7" key="1">
    <citation type="submission" date="2020-09" db="EMBL/GenBank/DDBJ databases">
        <authorList>
            <person name="Kikuchi T."/>
        </authorList>
    </citation>
    <scope>NUCLEOTIDE SEQUENCE</scope>
    <source>
        <strain evidence="7">SH1</strain>
    </source>
</reference>
<evidence type="ECO:0000313" key="8">
    <source>
        <dbReference type="Proteomes" id="UP000614601"/>
    </source>
</evidence>
<evidence type="ECO:0000256" key="3">
    <source>
        <dbReference type="ARBA" id="ARBA00022679"/>
    </source>
</evidence>
<protein>
    <recommendedName>
        <fullName evidence="6">UDP-glucuronosyltransferase</fullName>
        <ecNumber evidence="6">2.4.1.17</ecNumber>
    </recommendedName>
</protein>
<dbReference type="PANTHER" id="PTHR48043:SF46">
    <property type="entry name" value="UDP-GLUCURONOSYLTRANSFERASE UGT-60-RELATED"/>
    <property type="match status" value="1"/>
</dbReference>